<dbReference type="RefSeq" id="XP_001227352.1">
    <property type="nucleotide sequence ID" value="XM_001227351.1"/>
</dbReference>
<protein>
    <submittedName>
        <fullName evidence="2">Uncharacterized protein</fullName>
    </submittedName>
</protein>
<organism evidence="2 3">
    <name type="scientific">Chaetomium globosum (strain ATCC 6205 / CBS 148.51 / DSM 1962 / NBRC 6347 / NRRL 1970)</name>
    <name type="common">Soil fungus</name>
    <dbReference type="NCBI Taxonomy" id="306901"/>
    <lineage>
        <taxon>Eukaryota</taxon>
        <taxon>Fungi</taxon>
        <taxon>Dikarya</taxon>
        <taxon>Ascomycota</taxon>
        <taxon>Pezizomycotina</taxon>
        <taxon>Sordariomycetes</taxon>
        <taxon>Sordariomycetidae</taxon>
        <taxon>Sordariales</taxon>
        <taxon>Chaetomiaceae</taxon>
        <taxon>Chaetomium</taxon>
    </lineage>
</organism>
<dbReference type="GeneID" id="4394800"/>
<name>Q2GRH9_CHAGB</name>
<proteinExistence type="predicted"/>
<reference evidence="3" key="1">
    <citation type="journal article" date="2015" name="Genome Announc.">
        <title>Draft genome sequence of the cellulolytic fungus Chaetomium globosum.</title>
        <authorList>
            <person name="Cuomo C.A."/>
            <person name="Untereiner W.A."/>
            <person name="Ma L.-J."/>
            <person name="Grabherr M."/>
            <person name="Birren B.W."/>
        </authorList>
    </citation>
    <scope>NUCLEOTIDE SEQUENCE [LARGE SCALE GENOMIC DNA]</scope>
    <source>
        <strain evidence="3">ATCC 6205 / CBS 148.51 / DSM 1962 / NBRC 6347 / NRRL 1970</strain>
    </source>
</reference>
<evidence type="ECO:0000256" key="1">
    <source>
        <dbReference type="SAM" id="MobiDB-lite"/>
    </source>
</evidence>
<dbReference type="InParanoid" id="Q2GRH9"/>
<evidence type="ECO:0000313" key="2">
    <source>
        <dbReference type="EMBL" id="EAQ85411.1"/>
    </source>
</evidence>
<dbReference type="OrthoDB" id="4716464at2759"/>
<gene>
    <name evidence="2" type="ORF">CHGG_09425</name>
</gene>
<dbReference type="EMBL" id="CH408034">
    <property type="protein sequence ID" value="EAQ85411.1"/>
    <property type="molecule type" value="Genomic_DNA"/>
</dbReference>
<evidence type="ECO:0000313" key="3">
    <source>
        <dbReference type="Proteomes" id="UP000001056"/>
    </source>
</evidence>
<dbReference type="Proteomes" id="UP000001056">
    <property type="component" value="Unassembled WGS sequence"/>
</dbReference>
<sequence>MSDTLAPFDSHYQPCDELGFSQFHDNRDGGEGSWSGGDDGNPVSRATHPTVVEACFQPQQSEFFDLLPSFNIPKPGISWTGLEASSDCADVEVSSNPLADFVARTFSRTWSKQLPLMVNPQHGSLLRAAGYGYAAISEKMREKLGIEITANALVKRYQKLPKTCESVVANAITNIMPQIMEQLYVELPHIDDGTLSEEEKRTVDRMLQDLPQILPNCVRSSLSRKRRTMQPSPSL</sequence>
<dbReference type="AlphaFoldDB" id="Q2GRH9"/>
<dbReference type="VEuPathDB" id="FungiDB:CHGG_09425"/>
<keyword evidence="3" id="KW-1185">Reference proteome</keyword>
<dbReference type="HOGENOM" id="CLU_1180097_0_0_1"/>
<accession>Q2GRH9</accession>
<feature type="region of interest" description="Disordered" evidence="1">
    <location>
        <begin position="21"/>
        <end position="46"/>
    </location>
</feature>